<dbReference type="EMBL" id="FMIQ01000082">
    <property type="protein sequence ID" value="SCM54904.1"/>
    <property type="molecule type" value="Genomic_DNA"/>
</dbReference>
<dbReference type="PANTHER" id="PTHR46211">
    <property type="entry name" value="GLYCEROPHOSPHORYL DIESTER PHOSPHODIESTERASE"/>
    <property type="match status" value="1"/>
</dbReference>
<dbReference type="Pfam" id="PF03009">
    <property type="entry name" value="GDPD"/>
    <property type="match status" value="1"/>
</dbReference>
<proteinExistence type="predicted"/>
<dbReference type="OrthoDB" id="9795622at2"/>
<feature type="domain" description="GP-PDE" evidence="2">
    <location>
        <begin position="22"/>
        <end position="288"/>
    </location>
</feature>
<protein>
    <submittedName>
        <fullName evidence="3">Glycerophosphoryl diester phosphodiesterase</fullName>
    </submittedName>
</protein>
<feature type="signal peptide" evidence="1">
    <location>
        <begin position="1"/>
        <end position="20"/>
    </location>
</feature>
<gene>
    <name evidence="3" type="ORF">BN1044_04415</name>
</gene>
<dbReference type="InterPro" id="IPR030395">
    <property type="entry name" value="GP_PDE_dom"/>
</dbReference>
<feature type="chain" id="PRO_5008751972" evidence="1">
    <location>
        <begin position="21"/>
        <end position="290"/>
    </location>
</feature>
<dbReference type="Gene3D" id="3.20.20.190">
    <property type="entry name" value="Phosphatidylinositol (PI) phosphodiesterase"/>
    <property type="match status" value="1"/>
</dbReference>
<dbReference type="GO" id="GO:0006629">
    <property type="term" value="P:lipid metabolic process"/>
    <property type="evidence" value="ECO:0007669"/>
    <property type="project" value="InterPro"/>
</dbReference>
<dbReference type="SUPFAM" id="SSF51695">
    <property type="entry name" value="PLC-like phosphodiesterases"/>
    <property type="match status" value="1"/>
</dbReference>
<evidence type="ECO:0000256" key="1">
    <source>
        <dbReference type="SAM" id="SignalP"/>
    </source>
</evidence>
<dbReference type="InterPro" id="IPR017946">
    <property type="entry name" value="PLC-like_Pdiesterase_TIM-brl"/>
</dbReference>
<accession>A0A1C6Z755</accession>
<dbReference type="PANTHER" id="PTHR46211:SF10">
    <property type="entry name" value="EXPORTED PROTEIN"/>
    <property type="match status" value="1"/>
</dbReference>
<evidence type="ECO:0000313" key="3">
    <source>
        <dbReference type="EMBL" id="SCM54904.1"/>
    </source>
</evidence>
<dbReference type="GO" id="GO:0008081">
    <property type="term" value="F:phosphoric diester hydrolase activity"/>
    <property type="evidence" value="ECO:0007669"/>
    <property type="project" value="InterPro"/>
</dbReference>
<name>A0A1C6Z755_HAFAL</name>
<dbReference type="Proteomes" id="UP000094844">
    <property type="component" value="Unassembled WGS sequence"/>
</dbReference>
<dbReference type="AlphaFoldDB" id="A0A1C6Z755"/>
<sequence length="290" mass="32353">MHKQMISAALLLCSATLAHASPSIIAHRGGTGDAPENTIVAISQSLKNNADAIWITVQMSKDGVIVLYRPSDLKSLTNLQGPISSHTAAQLSKADAGYFFEQPSYPFRHKGIGIPTLEQVLKKWPSTFFYIDIKSPDADPNKLAQALEAVLQKTNSLTRTRVYSTDEKYIDALPSDIAKFVSRDKTRTILANVTMSHQCDINKNETQERWYGLELKRDVEVIEKYTLGEGRSKSRLEWDEEAMRCFRSAGGAHIIFFDINTPDDYRKSMQLGADGVLVNSPANFNKIKQN</sequence>
<reference evidence="3 4" key="1">
    <citation type="submission" date="2016-09" db="EMBL/GenBank/DDBJ databases">
        <authorList>
            <person name="Capua I."/>
            <person name="De Benedictis P."/>
            <person name="Joannis T."/>
            <person name="Lombin L.H."/>
            <person name="Cattoli G."/>
        </authorList>
    </citation>
    <scope>NUCLEOTIDE SEQUENCE [LARGE SCALE GENOMIC DNA]</scope>
    <source>
        <strain evidence="3 4">GB001</strain>
    </source>
</reference>
<keyword evidence="1" id="KW-0732">Signal</keyword>
<dbReference type="PROSITE" id="PS51704">
    <property type="entry name" value="GP_PDE"/>
    <property type="match status" value="1"/>
</dbReference>
<dbReference type="RefSeq" id="WP_072310491.1">
    <property type="nucleotide sequence ID" value="NZ_FMIQ01000082.1"/>
</dbReference>
<organism evidence="3 4">
    <name type="scientific">Hafnia alvei</name>
    <dbReference type="NCBI Taxonomy" id="569"/>
    <lineage>
        <taxon>Bacteria</taxon>
        <taxon>Pseudomonadati</taxon>
        <taxon>Pseudomonadota</taxon>
        <taxon>Gammaproteobacteria</taxon>
        <taxon>Enterobacterales</taxon>
        <taxon>Hafniaceae</taxon>
        <taxon>Hafnia</taxon>
    </lineage>
</organism>
<evidence type="ECO:0000259" key="2">
    <source>
        <dbReference type="PROSITE" id="PS51704"/>
    </source>
</evidence>
<evidence type="ECO:0000313" key="4">
    <source>
        <dbReference type="Proteomes" id="UP000094844"/>
    </source>
</evidence>